<reference evidence="2 3" key="1">
    <citation type="submission" date="2019-03" db="EMBL/GenBank/DDBJ databases">
        <authorList>
            <person name="Gaulin E."/>
            <person name="Dumas B."/>
        </authorList>
    </citation>
    <scope>NUCLEOTIDE SEQUENCE [LARGE SCALE GENOMIC DNA]</scope>
    <source>
        <strain evidence="2">CBS 568.67</strain>
    </source>
</reference>
<evidence type="ECO:0000313" key="2">
    <source>
        <dbReference type="EMBL" id="VFT98023.1"/>
    </source>
</evidence>
<accession>A0A485LHC2</accession>
<protein>
    <submittedName>
        <fullName evidence="2">Aste57867_21351 protein</fullName>
    </submittedName>
</protein>
<dbReference type="Proteomes" id="UP000332933">
    <property type="component" value="Unassembled WGS sequence"/>
</dbReference>
<keyword evidence="3" id="KW-1185">Reference proteome</keyword>
<gene>
    <name evidence="2" type="primary">Aste57867_21351</name>
    <name evidence="1" type="ORF">As57867_021282</name>
    <name evidence="2" type="ORF">ASTE57867_21351</name>
</gene>
<evidence type="ECO:0000313" key="1">
    <source>
        <dbReference type="EMBL" id="KAF0686877.1"/>
    </source>
</evidence>
<reference evidence="1" key="2">
    <citation type="submission" date="2019-06" db="EMBL/GenBank/DDBJ databases">
        <title>Genomics analysis of Aphanomyces spp. identifies a new class of oomycete effector associated with host adaptation.</title>
        <authorList>
            <person name="Gaulin E."/>
        </authorList>
    </citation>
    <scope>NUCLEOTIDE SEQUENCE</scope>
    <source>
        <strain evidence="1">CBS 578.67</strain>
    </source>
</reference>
<name>A0A485LHC2_9STRA</name>
<dbReference type="EMBL" id="CAADRA010006995">
    <property type="protein sequence ID" value="VFT98023.1"/>
    <property type="molecule type" value="Genomic_DNA"/>
</dbReference>
<proteinExistence type="predicted"/>
<sequence length="271" mass="28779">MLRVLRQAGRRRPSSLPRRQMGTVVSYYDSQSGQHVTYTDAIHVHGILHQVPAAPSDVGYGHFNGIAGLDSLAVSNASWFTPSLQDCLIDTSKHVYVACSQDGPLAIDLPINGLRETWDPILARCAAASKRGLPIKATLKNAFASSDVTIQLAGSLLADAGASIITLDDVEDLADEDTLLEAYEALTWCDVVGLPMKQRVGFRPASDATFLEELLNQAAVELEIKHFDVCVYGKEGPAAEDLVGVLDAAGLAHGLHLKDAAGGGKFACGDA</sequence>
<evidence type="ECO:0000313" key="3">
    <source>
        <dbReference type="Proteomes" id="UP000332933"/>
    </source>
</evidence>
<dbReference type="OrthoDB" id="60095at2759"/>
<organism evidence="2 3">
    <name type="scientific">Aphanomyces stellatus</name>
    <dbReference type="NCBI Taxonomy" id="120398"/>
    <lineage>
        <taxon>Eukaryota</taxon>
        <taxon>Sar</taxon>
        <taxon>Stramenopiles</taxon>
        <taxon>Oomycota</taxon>
        <taxon>Saprolegniomycetes</taxon>
        <taxon>Saprolegniales</taxon>
        <taxon>Verrucalvaceae</taxon>
        <taxon>Aphanomyces</taxon>
    </lineage>
</organism>
<dbReference type="EMBL" id="VJMH01006969">
    <property type="protein sequence ID" value="KAF0686877.1"/>
    <property type="molecule type" value="Genomic_DNA"/>
</dbReference>
<dbReference type="AlphaFoldDB" id="A0A485LHC2"/>